<keyword evidence="3" id="KW-0732">Signal</keyword>
<dbReference type="InterPro" id="IPR011990">
    <property type="entry name" value="TPR-like_helical_dom_sf"/>
</dbReference>
<gene>
    <name evidence="8" type="ORF">ACFSQ3_08780</name>
</gene>
<dbReference type="Pfam" id="PF14322">
    <property type="entry name" value="SusD-like_3"/>
    <property type="match status" value="1"/>
</dbReference>
<dbReference type="InterPro" id="IPR033985">
    <property type="entry name" value="SusD-like_N"/>
</dbReference>
<evidence type="ECO:0000259" key="6">
    <source>
        <dbReference type="Pfam" id="PF07980"/>
    </source>
</evidence>
<evidence type="ECO:0000256" key="3">
    <source>
        <dbReference type="ARBA" id="ARBA00022729"/>
    </source>
</evidence>
<dbReference type="EMBL" id="JBHUMA010000006">
    <property type="protein sequence ID" value="MFD2599046.1"/>
    <property type="molecule type" value="Genomic_DNA"/>
</dbReference>
<dbReference type="Pfam" id="PF07980">
    <property type="entry name" value="SusD_RagB"/>
    <property type="match status" value="1"/>
</dbReference>
<name>A0ABW5NIU9_9SPHI</name>
<evidence type="ECO:0000313" key="8">
    <source>
        <dbReference type="EMBL" id="MFD2599046.1"/>
    </source>
</evidence>
<evidence type="ECO:0000256" key="4">
    <source>
        <dbReference type="ARBA" id="ARBA00023136"/>
    </source>
</evidence>
<keyword evidence="5" id="KW-0998">Cell outer membrane</keyword>
<comment type="subcellular location">
    <subcellularLocation>
        <location evidence="1">Cell outer membrane</location>
    </subcellularLocation>
</comment>
<sequence length="448" mass="50426">MLIAIITSAAVLATGCDKFLQEKSDGKLVVPQTLADLQAMLDNSAIRTVSYCSLGETSADDYYLPQATYDGLAEHLRRQYTWQPDELFARSGLNEWLSTYQAVYACSSVLESLEDIQRTAGNREQWDSVKGQALALRALRYLDALLVWAPAYDESSAETDLGIVLRNRADFNERSERASVQICYDQVINDFQQAAALLPIININASRPSKSMAYGALARTHLFMRQYWQAGIYADSCLSLRDVLLDYNAFNERANQTFPAYFNEEVIFLAQIGSGSLASSQPRIPDSLVRAYDSNDLRKTLFFRLDNAGLWQFKGQYTGTATMSSSLTTAEMLLIRAECLIRAGNVQAGLDAVNILGQKRWREGSYRQVTGLPAPQALDYVFAERRRELIRRALRWPDIKRLNKEGMGISLHRDVSGEHYRLRANDPRFAIALPEEILELSGMPQNPR</sequence>
<comment type="caution">
    <text evidence="8">The sequence shown here is derived from an EMBL/GenBank/DDBJ whole genome shotgun (WGS) entry which is preliminary data.</text>
</comment>
<dbReference type="SUPFAM" id="SSF48452">
    <property type="entry name" value="TPR-like"/>
    <property type="match status" value="1"/>
</dbReference>
<accession>A0ABW5NIU9</accession>
<protein>
    <submittedName>
        <fullName evidence="8">RagB/SusD family nutrient uptake outer membrane protein</fullName>
    </submittedName>
</protein>
<evidence type="ECO:0000259" key="7">
    <source>
        <dbReference type="Pfam" id="PF14322"/>
    </source>
</evidence>
<evidence type="ECO:0000256" key="2">
    <source>
        <dbReference type="ARBA" id="ARBA00006275"/>
    </source>
</evidence>
<evidence type="ECO:0000256" key="5">
    <source>
        <dbReference type="ARBA" id="ARBA00023237"/>
    </source>
</evidence>
<evidence type="ECO:0000256" key="1">
    <source>
        <dbReference type="ARBA" id="ARBA00004442"/>
    </source>
</evidence>
<dbReference type="Proteomes" id="UP001597393">
    <property type="component" value="Unassembled WGS sequence"/>
</dbReference>
<dbReference type="RefSeq" id="WP_380869175.1">
    <property type="nucleotide sequence ID" value="NZ_JBHUMA010000006.1"/>
</dbReference>
<comment type="similarity">
    <text evidence="2">Belongs to the SusD family.</text>
</comment>
<dbReference type="Gene3D" id="1.25.40.390">
    <property type="match status" value="1"/>
</dbReference>
<keyword evidence="9" id="KW-1185">Reference proteome</keyword>
<dbReference type="InterPro" id="IPR012944">
    <property type="entry name" value="SusD_RagB_dom"/>
</dbReference>
<proteinExistence type="inferred from homology"/>
<feature type="domain" description="RagB/SusD" evidence="6">
    <location>
        <begin position="329"/>
        <end position="405"/>
    </location>
</feature>
<organism evidence="8 9">
    <name type="scientific">Sphingobacterium corticis</name>
    <dbReference type="NCBI Taxonomy" id="1812823"/>
    <lineage>
        <taxon>Bacteria</taxon>
        <taxon>Pseudomonadati</taxon>
        <taxon>Bacteroidota</taxon>
        <taxon>Sphingobacteriia</taxon>
        <taxon>Sphingobacteriales</taxon>
        <taxon>Sphingobacteriaceae</taxon>
        <taxon>Sphingobacterium</taxon>
    </lineage>
</organism>
<reference evidence="9" key="1">
    <citation type="journal article" date="2019" name="Int. J. Syst. Evol. Microbiol.">
        <title>The Global Catalogue of Microorganisms (GCM) 10K type strain sequencing project: providing services to taxonomists for standard genome sequencing and annotation.</title>
        <authorList>
            <consortium name="The Broad Institute Genomics Platform"/>
            <consortium name="The Broad Institute Genome Sequencing Center for Infectious Disease"/>
            <person name="Wu L."/>
            <person name="Ma J."/>
        </authorList>
    </citation>
    <scope>NUCLEOTIDE SEQUENCE [LARGE SCALE GENOMIC DNA]</scope>
    <source>
        <strain evidence="9">KCTC 42248</strain>
    </source>
</reference>
<feature type="domain" description="SusD-like N-terminal" evidence="7">
    <location>
        <begin position="18"/>
        <end position="222"/>
    </location>
</feature>
<keyword evidence="4" id="KW-0472">Membrane</keyword>
<evidence type="ECO:0000313" key="9">
    <source>
        <dbReference type="Proteomes" id="UP001597393"/>
    </source>
</evidence>